<evidence type="ECO:0000259" key="2">
    <source>
        <dbReference type="PROSITE" id="PS51704"/>
    </source>
</evidence>
<dbReference type="InterPro" id="IPR030395">
    <property type="entry name" value="GP_PDE_dom"/>
</dbReference>
<evidence type="ECO:0000313" key="4">
    <source>
        <dbReference type="Proteomes" id="UP000198983"/>
    </source>
</evidence>
<dbReference type="Proteomes" id="UP000198983">
    <property type="component" value="Chromosome I"/>
</dbReference>
<sequence length="421" mass="44494">MRTPVPSHDDHSDAGSEHETPPVLVVAHRGASGVAPENTVAAIRAAAREGADFVEVDVVLTRDGVPVLFHDNTLVRTTDVTTVFPDRAPWQPGDFTLAELRQLDAGSWFADSFAGERIPTLAEALTALDEYGMGLWAELKGANRHPDFVPAVTEVLRTTPGGWLTAPDRHRRFVATSFYFDPLAKFAAEIDHAVPLGGIVESVPDDDTLRQVGGWMDFFIPNFRRLRPGDLVRIRAAGMRPAFWCPNHPAAVASLAAQGATAVIQNYPGPARAVLDGRPAFPAQTVVVERVEDGPADGAGDTADSGRYAVLRNLTGEPVDLGGWFVRDDPGVRLPIAPGVTIPARGILEVHAGPGPDSGRDSESDGGGDGARGGQQDGRPGGTARYFAEPSGAGFARGRNSVALHRPDGVVVDVAADDPTA</sequence>
<dbReference type="PANTHER" id="PTHR46211">
    <property type="entry name" value="GLYCEROPHOSPHORYL DIESTER PHOSPHODIESTERASE"/>
    <property type="match status" value="1"/>
</dbReference>
<feature type="domain" description="GP-PDE" evidence="2">
    <location>
        <begin position="23"/>
        <end position="275"/>
    </location>
</feature>
<evidence type="ECO:0000256" key="1">
    <source>
        <dbReference type="SAM" id="MobiDB-lite"/>
    </source>
</evidence>
<dbReference type="PROSITE" id="PS51704">
    <property type="entry name" value="GP_PDE"/>
    <property type="match status" value="1"/>
</dbReference>
<reference evidence="3 4" key="1">
    <citation type="submission" date="2016-10" db="EMBL/GenBank/DDBJ databases">
        <authorList>
            <person name="de Groot N.N."/>
        </authorList>
    </citation>
    <scope>NUCLEOTIDE SEQUENCE [LARGE SCALE GENOMIC DNA]</scope>
    <source>
        <strain evidence="3 4">DSM 22024</strain>
    </source>
</reference>
<feature type="compositionally biased region" description="Gly residues" evidence="1">
    <location>
        <begin position="365"/>
        <end position="381"/>
    </location>
</feature>
<dbReference type="GO" id="GO:0008081">
    <property type="term" value="F:phosphoric diester hydrolase activity"/>
    <property type="evidence" value="ECO:0007669"/>
    <property type="project" value="InterPro"/>
</dbReference>
<accession>A0A1H1S9L3</accession>
<dbReference type="STRING" id="117157.SAMN04489717_2699"/>
<name>A0A1H1S9L3_9ACTN</name>
<dbReference type="PROSITE" id="PS50007">
    <property type="entry name" value="PIPLC_X_DOMAIN"/>
    <property type="match status" value="1"/>
</dbReference>
<dbReference type="Pfam" id="PF03009">
    <property type="entry name" value="GDPD"/>
    <property type="match status" value="1"/>
</dbReference>
<gene>
    <name evidence="3" type="ORF">SAMN04489717_2699</name>
</gene>
<dbReference type="EMBL" id="LT629732">
    <property type="protein sequence ID" value="SDS43989.1"/>
    <property type="molecule type" value="Genomic_DNA"/>
</dbReference>
<protein>
    <submittedName>
        <fullName evidence="3">Glycerophosphoryl diester phosphodiesterase</fullName>
    </submittedName>
</protein>
<dbReference type="PANTHER" id="PTHR46211:SF1">
    <property type="entry name" value="GLYCEROPHOSPHODIESTER PHOSPHODIESTERASE, CYTOPLASMIC"/>
    <property type="match status" value="1"/>
</dbReference>
<dbReference type="AlphaFoldDB" id="A0A1H1S9L3"/>
<evidence type="ECO:0000313" key="3">
    <source>
        <dbReference type="EMBL" id="SDS43989.1"/>
    </source>
</evidence>
<dbReference type="GO" id="GO:0006629">
    <property type="term" value="P:lipid metabolic process"/>
    <property type="evidence" value="ECO:0007669"/>
    <property type="project" value="InterPro"/>
</dbReference>
<dbReference type="RefSeq" id="WP_092653744.1">
    <property type="nucleotide sequence ID" value="NZ_LT629732.1"/>
</dbReference>
<keyword evidence="4" id="KW-1185">Reference proteome</keyword>
<dbReference type="OrthoDB" id="9758957at2"/>
<dbReference type="InterPro" id="IPR017946">
    <property type="entry name" value="PLC-like_Pdiesterase_TIM-brl"/>
</dbReference>
<dbReference type="SUPFAM" id="SSF51695">
    <property type="entry name" value="PLC-like phosphodiesterases"/>
    <property type="match status" value="1"/>
</dbReference>
<organism evidence="3 4">
    <name type="scientific">Actinopolymorpha singaporensis</name>
    <dbReference type="NCBI Taxonomy" id="117157"/>
    <lineage>
        <taxon>Bacteria</taxon>
        <taxon>Bacillati</taxon>
        <taxon>Actinomycetota</taxon>
        <taxon>Actinomycetes</taxon>
        <taxon>Propionibacteriales</taxon>
        <taxon>Actinopolymorphaceae</taxon>
        <taxon>Actinopolymorpha</taxon>
    </lineage>
</organism>
<feature type="compositionally biased region" description="Low complexity" evidence="1">
    <location>
        <begin position="409"/>
        <end position="421"/>
    </location>
</feature>
<proteinExistence type="predicted"/>
<feature type="region of interest" description="Disordered" evidence="1">
    <location>
        <begin position="349"/>
        <end position="421"/>
    </location>
</feature>
<dbReference type="Gene3D" id="3.20.20.190">
    <property type="entry name" value="Phosphatidylinositol (PI) phosphodiesterase"/>
    <property type="match status" value="1"/>
</dbReference>